<protein>
    <submittedName>
        <fullName evidence="3">Uncharacterized protein</fullName>
    </submittedName>
</protein>
<reference evidence="3 4" key="1">
    <citation type="journal article" date="2016" name="Int. J. Syst. Evol. Microbiol.">
        <title>Proposal of Mucilaginibacter phyllosphaerae sp. nov. isolated from the phyllosphere of Galium album.</title>
        <authorList>
            <person name="Aydogan E.L."/>
            <person name="Busse H.J."/>
            <person name="Moser G."/>
            <person name="Muller C."/>
            <person name="Kampfer P."/>
            <person name="Glaeser S.P."/>
        </authorList>
    </citation>
    <scope>NUCLEOTIDE SEQUENCE [LARGE SCALE GENOMIC DNA]</scope>
    <source>
        <strain evidence="3 4">PP-F2FG21</strain>
    </source>
</reference>
<reference evidence="2 5" key="3">
    <citation type="submission" date="2020-08" db="EMBL/GenBank/DDBJ databases">
        <title>Genomic Encyclopedia of Type Strains, Phase IV (KMG-IV): sequencing the most valuable type-strain genomes for metagenomic binning, comparative biology and taxonomic classification.</title>
        <authorList>
            <person name="Goeker M."/>
        </authorList>
    </citation>
    <scope>NUCLEOTIDE SEQUENCE [LARGE SCALE GENOMIC DNA]</scope>
    <source>
        <strain evidence="2 5">DSM 100995</strain>
    </source>
</reference>
<dbReference type="AlphaFoldDB" id="A0A4Y8AEE5"/>
<dbReference type="PROSITE" id="PS51257">
    <property type="entry name" value="PROKAR_LIPOPROTEIN"/>
    <property type="match status" value="1"/>
</dbReference>
<name>A0A4Y8AEE5_9SPHI</name>
<proteinExistence type="predicted"/>
<gene>
    <name evidence="3" type="ORF">E2R65_08795</name>
    <name evidence="2" type="ORF">GGR35_002744</name>
</gene>
<accession>A0A4Y8AEE5</accession>
<comment type="caution">
    <text evidence="3">The sequence shown here is derived from an EMBL/GenBank/DDBJ whole genome shotgun (WGS) entry which is preliminary data.</text>
</comment>
<dbReference type="EMBL" id="SNQG01000003">
    <property type="protein sequence ID" value="TEW66515.1"/>
    <property type="molecule type" value="Genomic_DNA"/>
</dbReference>
<dbReference type="EMBL" id="JACIEG010000005">
    <property type="protein sequence ID" value="MBB3970128.1"/>
    <property type="molecule type" value="Genomic_DNA"/>
</dbReference>
<evidence type="ECO:0000313" key="2">
    <source>
        <dbReference type="EMBL" id="MBB3970128.1"/>
    </source>
</evidence>
<keyword evidence="1" id="KW-0732">Signal</keyword>
<feature type="chain" id="PRO_5044616506" evidence="1">
    <location>
        <begin position="18"/>
        <end position="152"/>
    </location>
</feature>
<dbReference type="Proteomes" id="UP000583101">
    <property type="component" value="Unassembled WGS sequence"/>
</dbReference>
<dbReference type="RefSeq" id="WP_134336125.1">
    <property type="nucleotide sequence ID" value="NZ_BMCZ01000003.1"/>
</dbReference>
<dbReference type="Proteomes" id="UP000297248">
    <property type="component" value="Unassembled WGS sequence"/>
</dbReference>
<evidence type="ECO:0000313" key="3">
    <source>
        <dbReference type="EMBL" id="TEW66515.1"/>
    </source>
</evidence>
<reference evidence="3" key="2">
    <citation type="submission" date="2019-03" db="EMBL/GenBank/DDBJ databases">
        <authorList>
            <person name="Yan Y.-Q."/>
            <person name="Du Z.-J."/>
        </authorList>
    </citation>
    <scope>NUCLEOTIDE SEQUENCE</scope>
    <source>
        <strain evidence="3">PP-F2FG21</strain>
    </source>
</reference>
<keyword evidence="5" id="KW-1185">Reference proteome</keyword>
<evidence type="ECO:0000313" key="5">
    <source>
        <dbReference type="Proteomes" id="UP000583101"/>
    </source>
</evidence>
<dbReference type="OrthoDB" id="797516at2"/>
<evidence type="ECO:0000256" key="1">
    <source>
        <dbReference type="SAM" id="SignalP"/>
    </source>
</evidence>
<evidence type="ECO:0000313" key="4">
    <source>
        <dbReference type="Proteomes" id="UP000297248"/>
    </source>
</evidence>
<feature type="signal peptide" evidence="1">
    <location>
        <begin position="1"/>
        <end position="17"/>
    </location>
</feature>
<sequence length="152" mass="15909">MKKALLLIMISALFMIAACTKDGYTPDLPGNSYFINSTEHTIDQAGRTANAIIFKDNAGGSKDAVKVEFNTLPVKGGTYTIVAGSAALTENQCRVTVTDAAGGVLYYLGGSDVSAEVIINTNGKLIVNIPEISVAASLPGTTFKLKGSLYEL</sequence>
<organism evidence="3 4">
    <name type="scientific">Mucilaginibacter phyllosphaerae</name>
    <dbReference type="NCBI Taxonomy" id="1812349"/>
    <lineage>
        <taxon>Bacteria</taxon>
        <taxon>Pseudomonadati</taxon>
        <taxon>Bacteroidota</taxon>
        <taxon>Sphingobacteriia</taxon>
        <taxon>Sphingobacteriales</taxon>
        <taxon>Sphingobacteriaceae</taxon>
        <taxon>Mucilaginibacter</taxon>
    </lineage>
</organism>